<dbReference type="GO" id="GO:0000978">
    <property type="term" value="F:RNA polymerase II cis-regulatory region sequence-specific DNA binding"/>
    <property type="evidence" value="ECO:0007669"/>
    <property type="project" value="TreeGrafter"/>
</dbReference>
<name>A0A9Q1FJF8_SYNKA</name>
<protein>
    <recommendedName>
        <fullName evidence="1">RHD domain-containing protein</fullName>
    </recommendedName>
</protein>
<reference evidence="2" key="1">
    <citation type="journal article" date="2023" name="Science">
        <title>Genome structures resolve the early diversification of teleost fishes.</title>
        <authorList>
            <person name="Parey E."/>
            <person name="Louis A."/>
            <person name="Montfort J."/>
            <person name="Bouchez O."/>
            <person name="Roques C."/>
            <person name="Iampietro C."/>
            <person name="Lluch J."/>
            <person name="Castinel A."/>
            <person name="Donnadieu C."/>
            <person name="Desvignes T."/>
            <person name="Floi Bucao C."/>
            <person name="Jouanno E."/>
            <person name="Wen M."/>
            <person name="Mejri S."/>
            <person name="Dirks R."/>
            <person name="Jansen H."/>
            <person name="Henkel C."/>
            <person name="Chen W.J."/>
            <person name="Zahm M."/>
            <person name="Cabau C."/>
            <person name="Klopp C."/>
            <person name="Thompson A.W."/>
            <person name="Robinson-Rechavi M."/>
            <person name="Braasch I."/>
            <person name="Lecointre G."/>
            <person name="Bobe J."/>
            <person name="Postlethwait J.H."/>
            <person name="Berthelot C."/>
            <person name="Roest Crollius H."/>
            <person name="Guiguen Y."/>
        </authorList>
    </citation>
    <scope>NUCLEOTIDE SEQUENCE</scope>
    <source>
        <strain evidence="2">WJC10195</strain>
    </source>
</reference>
<comment type="caution">
    <text evidence="2">The sequence shown here is derived from an EMBL/GenBank/DDBJ whole genome shotgun (WGS) entry which is preliminary data.</text>
</comment>
<dbReference type="InterPro" id="IPR014756">
    <property type="entry name" value="Ig_E-set"/>
</dbReference>
<dbReference type="InterPro" id="IPR008967">
    <property type="entry name" value="p53-like_TF_DNA-bd_sf"/>
</dbReference>
<organism evidence="2 3">
    <name type="scientific">Synaphobranchus kaupii</name>
    <name type="common">Kaup's arrowtooth eel</name>
    <dbReference type="NCBI Taxonomy" id="118154"/>
    <lineage>
        <taxon>Eukaryota</taxon>
        <taxon>Metazoa</taxon>
        <taxon>Chordata</taxon>
        <taxon>Craniata</taxon>
        <taxon>Vertebrata</taxon>
        <taxon>Euteleostomi</taxon>
        <taxon>Actinopterygii</taxon>
        <taxon>Neopterygii</taxon>
        <taxon>Teleostei</taxon>
        <taxon>Anguilliformes</taxon>
        <taxon>Synaphobranchidae</taxon>
        <taxon>Synaphobranchus</taxon>
    </lineage>
</organism>
<dbReference type="Gene3D" id="2.60.40.10">
    <property type="entry name" value="Immunoglobulins"/>
    <property type="match status" value="1"/>
</dbReference>
<evidence type="ECO:0000259" key="1">
    <source>
        <dbReference type="PROSITE" id="PS50254"/>
    </source>
</evidence>
<keyword evidence="3" id="KW-1185">Reference proteome</keyword>
<dbReference type="InterPro" id="IPR037059">
    <property type="entry name" value="RHD_DNA_bind_dom_sf"/>
</dbReference>
<dbReference type="GO" id="GO:0034097">
    <property type="term" value="P:response to cytokine"/>
    <property type="evidence" value="ECO:0007669"/>
    <property type="project" value="TreeGrafter"/>
</dbReference>
<dbReference type="Proteomes" id="UP001152622">
    <property type="component" value="Chromosome 5"/>
</dbReference>
<dbReference type="GO" id="GO:0007399">
    <property type="term" value="P:nervous system development"/>
    <property type="evidence" value="ECO:0007669"/>
    <property type="project" value="UniProtKB-ARBA"/>
</dbReference>
<dbReference type="InterPro" id="IPR011539">
    <property type="entry name" value="RHD_DNA_bind_dom"/>
</dbReference>
<dbReference type="PANTHER" id="PTHR24169:SF4">
    <property type="entry name" value="PROTO-ONCOGENE C-REL"/>
    <property type="match status" value="1"/>
</dbReference>
<dbReference type="Pfam" id="PF16179">
    <property type="entry name" value="RHD_dimer"/>
    <property type="match status" value="1"/>
</dbReference>
<dbReference type="GO" id="GO:0007249">
    <property type="term" value="P:canonical NF-kappaB signal transduction"/>
    <property type="evidence" value="ECO:0007669"/>
    <property type="project" value="TreeGrafter"/>
</dbReference>
<dbReference type="InterPro" id="IPR000451">
    <property type="entry name" value="NFkB/Dor"/>
</dbReference>
<dbReference type="GO" id="GO:0005634">
    <property type="term" value="C:nucleus"/>
    <property type="evidence" value="ECO:0007669"/>
    <property type="project" value="TreeGrafter"/>
</dbReference>
<dbReference type="PANTHER" id="PTHR24169">
    <property type="entry name" value="NUCLEAR FACTOR NF-KAPPA-B PROTEIN"/>
    <property type="match status" value="1"/>
</dbReference>
<dbReference type="PROSITE" id="PS50254">
    <property type="entry name" value="REL_2"/>
    <property type="match status" value="1"/>
</dbReference>
<dbReference type="GO" id="GO:0005737">
    <property type="term" value="C:cytoplasm"/>
    <property type="evidence" value="ECO:0007669"/>
    <property type="project" value="InterPro"/>
</dbReference>
<dbReference type="SUPFAM" id="SSF81296">
    <property type="entry name" value="E set domains"/>
    <property type="match status" value="1"/>
</dbReference>
<dbReference type="InterPro" id="IPR013783">
    <property type="entry name" value="Ig-like_fold"/>
</dbReference>
<gene>
    <name evidence="2" type="ORF">SKAU_G00166080</name>
</gene>
<dbReference type="OrthoDB" id="7881762at2759"/>
<proteinExistence type="predicted"/>
<feature type="domain" description="RHD" evidence="1">
    <location>
        <begin position="21"/>
        <end position="99"/>
    </location>
</feature>
<accession>A0A9Q1FJF8</accession>
<dbReference type="InterPro" id="IPR030492">
    <property type="entry name" value="RHD_CS"/>
</dbReference>
<dbReference type="GO" id="GO:0033554">
    <property type="term" value="P:cellular response to stress"/>
    <property type="evidence" value="ECO:0007669"/>
    <property type="project" value="TreeGrafter"/>
</dbReference>
<dbReference type="GO" id="GO:0045944">
    <property type="term" value="P:positive regulation of transcription by RNA polymerase II"/>
    <property type="evidence" value="ECO:0007669"/>
    <property type="project" value="TreeGrafter"/>
</dbReference>
<dbReference type="PROSITE" id="PS01204">
    <property type="entry name" value="REL_1"/>
    <property type="match status" value="1"/>
</dbReference>
<dbReference type="GO" id="GO:0006954">
    <property type="term" value="P:inflammatory response"/>
    <property type="evidence" value="ECO:0007669"/>
    <property type="project" value="TreeGrafter"/>
</dbReference>
<evidence type="ECO:0000313" key="3">
    <source>
        <dbReference type="Proteomes" id="UP001152622"/>
    </source>
</evidence>
<evidence type="ECO:0000313" key="2">
    <source>
        <dbReference type="EMBL" id="KAJ8360083.1"/>
    </source>
</evidence>
<dbReference type="Gene3D" id="2.60.40.340">
    <property type="entry name" value="Rel homology domain (RHD), DNA-binding domain"/>
    <property type="match status" value="1"/>
</dbReference>
<dbReference type="GO" id="GO:0045087">
    <property type="term" value="P:innate immune response"/>
    <property type="evidence" value="ECO:0007669"/>
    <property type="project" value="TreeGrafter"/>
</dbReference>
<dbReference type="EMBL" id="JAINUF010000005">
    <property type="protein sequence ID" value="KAJ8360083.1"/>
    <property type="molecule type" value="Genomic_DNA"/>
</dbReference>
<sequence length="452" mass="49701">MDAHMLPMPRGSHLLVGESSVQIFEEPKQRGMRFRYKCEGRSAGSIPGERSSDNNRTYPSIQILNFAGKGKVRVSLVTKNEPYRPHPHDLVGKGLQGTGTMRRSLGLSAGSLPFRTWGSSVRFFTHNWEARGSFSQADVHRQVAIVFKTPAYFDPSITSPVSVRMQLRRPTDQEVSEAMEFRYLPDDKDPYGCQEKKRKREDLMKSFPSFTGMSQANRIKAVPRSQMMGQSIKKEPSNMYMRMQAQHGMFPNSYQQSVPHRAMMTSQRGGDGSSLPLLTEGDLQCLGPETQALNSHAPQLQPPQQVSLPVHRKDPAADGVGAGLQPAWSGYGLPAAQEVLNGDCSMGAQLSYMDSEEFLQSFVDASPSGFALKQEPQAAQENAPGAGMIPSSDCQLSYTSLLPRQPNNGGALEAFHTAGGHAEDSIGLKPFQNQFPTIQGGSEANLSFNWPY</sequence>
<dbReference type="Pfam" id="PF00554">
    <property type="entry name" value="RHD_DNA_bind"/>
    <property type="match status" value="1"/>
</dbReference>
<dbReference type="SUPFAM" id="SSF49417">
    <property type="entry name" value="p53-like transcription factors"/>
    <property type="match status" value="1"/>
</dbReference>
<dbReference type="InterPro" id="IPR032397">
    <property type="entry name" value="RHD_dimer"/>
</dbReference>
<dbReference type="GO" id="GO:0000981">
    <property type="term" value="F:DNA-binding transcription factor activity, RNA polymerase II-specific"/>
    <property type="evidence" value="ECO:0007669"/>
    <property type="project" value="TreeGrafter"/>
</dbReference>
<dbReference type="GO" id="GO:0038061">
    <property type="term" value="P:non-canonical NF-kappaB signal transduction"/>
    <property type="evidence" value="ECO:0007669"/>
    <property type="project" value="TreeGrafter"/>
</dbReference>
<dbReference type="AlphaFoldDB" id="A0A9Q1FJF8"/>